<evidence type="ECO:0000313" key="3">
    <source>
        <dbReference type="Proteomes" id="UP000546257"/>
    </source>
</evidence>
<proteinExistence type="predicted"/>
<evidence type="ECO:0000259" key="1">
    <source>
        <dbReference type="PROSITE" id="PS51794"/>
    </source>
</evidence>
<dbReference type="SUPFAM" id="SSF143597">
    <property type="entry name" value="YojJ-like"/>
    <property type="match status" value="1"/>
</dbReference>
<dbReference type="RefSeq" id="WP_185194253.1">
    <property type="nucleotide sequence ID" value="NZ_JACKXD010000008.1"/>
</dbReference>
<dbReference type="Gene3D" id="3.40.1700.10">
    <property type="entry name" value="DNA integrity scanning protein, DisA, N-terminal domain"/>
    <property type="match status" value="1"/>
</dbReference>
<protein>
    <submittedName>
        <fullName evidence="2">DNA integrity scanning protein DisA nucleotide-binding domain protein</fullName>
    </submittedName>
</protein>
<dbReference type="EMBL" id="JACKXD010000008">
    <property type="protein sequence ID" value="MBB6647879.1"/>
    <property type="molecule type" value="Genomic_DNA"/>
</dbReference>
<organism evidence="2 3">
    <name type="scientific">Halobellus ruber</name>
    <dbReference type="NCBI Taxonomy" id="2761102"/>
    <lineage>
        <taxon>Archaea</taxon>
        <taxon>Methanobacteriati</taxon>
        <taxon>Methanobacteriota</taxon>
        <taxon>Stenosarchaea group</taxon>
        <taxon>Halobacteria</taxon>
        <taxon>Halobacteriales</taxon>
        <taxon>Haloferacaceae</taxon>
        <taxon>Halobellus</taxon>
    </lineage>
</organism>
<feature type="domain" description="DAC" evidence="1">
    <location>
        <begin position="1"/>
        <end position="176"/>
    </location>
</feature>
<name>A0A7J9SNP8_9EURY</name>
<sequence length="185" mass="20928">MEELNRVLSKYATSQDLMDRIRYTAESLSIGFDRWGEQYVSGPSLYILVVANVNFESFTDPMGDNRWPVERCKVVMESPESFTRVAGDVASSRDGAVIVTGDGTIQEQMVRVRSPEQGYSSAFDELEYAGWMGAKHMSALETSLRDEVLWVITLSEENGRVTTFLDGTYQDYPREEIGGRWRPEG</sequence>
<reference evidence="2 3" key="1">
    <citation type="submission" date="2020-08" db="EMBL/GenBank/DDBJ databases">
        <authorList>
            <person name="Seo M.-J."/>
        </authorList>
    </citation>
    <scope>NUCLEOTIDE SEQUENCE [LARGE SCALE GENOMIC DNA]</scope>
    <source>
        <strain evidence="2 3">MBLA0160</strain>
    </source>
</reference>
<dbReference type="AlphaFoldDB" id="A0A7J9SNP8"/>
<accession>A0A7J9SNP8</accession>
<dbReference type="Proteomes" id="UP000546257">
    <property type="component" value="Unassembled WGS sequence"/>
</dbReference>
<dbReference type="InterPro" id="IPR003390">
    <property type="entry name" value="DNA_integrity_scan_DisA_N"/>
</dbReference>
<dbReference type="InterPro" id="IPR036888">
    <property type="entry name" value="DNA_integrity_DisA_N_sf"/>
</dbReference>
<dbReference type="PROSITE" id="PS51794">
    <property type="entry name" value="DAC"/>
    <property type="match status" value="1"/>
</dbReference>
<comment type="caution">
    <text evidence="2">The sequence shown here is derived from an EMBL/GenBank/DDBJ whole genome shotgun (WGS) entry which is preliminary data.</text>
</comment>
<evidence type="ECO:0000313" key="2">
    <source>
        <dbReference type="EMBL" id="MBB6647879.1"/>
    </source>
</evidence>
<keyword evidence="3" id="KW-1185">Reference proteome</keyword>
<gene>
    <name evidence="2" type="ORF">H5V44_16580</name>
</gene>